<proteinExistence type="predicted"/>
<evidence type="ECO:0000256" key="1">
    <source>
        <dbReference type="SAM" id="Phobius"/>
    </source>
</evidence>
<dbReference type="AlphaFoldDB" id="A0A1Z2SK48"/>
<name>A0A1Z2SK48_VIBGA</name>
<dbReference type="RefSeq" id="WP_021019262.1">
    <property type="nucleotide sequence ID" value="NZ_CP018836.1"/>
</dbReference>
<keyword evidence="1" id="KW-1133">Transmembrane helix</keyword>
<accession>A0A1Z2SK48</accession>
<keyword evidence="1" id="KW-0812">Transmembrane</keyword>
<feature type="transmembrane region" description="Helical" evidence="1">
    <location>
        <begin position="6"/>
        <end position="26"/>
    </location>
</feature>
<evidence type="ECO:0000313" key="2">
    <source>
        <dbReference type="EMBL" id="ASA57505.1"/>
    </source>
</evidence>
<evidence type="ECO:0000313" key="3">
    <source>
        <dbReference type="Proteomes" id="UP000196708"/>
    </source>
</evidence>
<organism evidence="2 3">
    <name type="scientific">Vibrio gazogenes</name>
    <dbReference type="NCBI Taxonomy" id="687"/>
    <lineage>
        <taxon>Bacteria</taxon>
        <taxon>Pseudomonadati</taxon>
        <taxon>Pseudomonadota</taxon>
        <taxon>Gammaproteobacteria</taxon>
        <taxon>Vibrionales</taxon>
        <taxon>Vibrionaceae</taxon>
        <taxon>Vibrio</taxon>
    </lineage>
</organism>
<protein>
    <recommendedName>
        <fullName evidence="4">FeoB-associated Cys-rich membrane protein</fullName>
    </recommendedName>
</protein>
<evidence type="ECO:0008006" key="4">
    <source>
        <dbReference type="Google" id="ProtNLM"/>
    </source>
</evidence>
<dbReference type="EMBL" id="CP018836">
    <property type="protein sequence ID" value="ASA57505.1"/>
    <property type="molecule type" value="Genomic_DNA"/>
</dbReference>
<sequence length="45" mass="4915">MVEQSYSFWDIAILGLCIAGAAYYLYVRIFKKKGKCGGGCDGSCK</sequence>
<reference evidence="2 3" key="1">
    <citation type="submission" date="2016-12" db="EMBL/GenBank/DDBJ databases">
        <authorList>
            <person name="Song W.-J."/>
            <person name="Kurnit D.M."/>
        </authorList>
    </citation>
    <scope>NUCLEOTIDE SEQUENCE [LARGE SCALE GENOMIC DNA]</scope>
    <source>
        <strain evidence="2 3">ATCC 43942</strain>
    </source>
</reference>
<gene>
    <name evidence="2" type="ORF">BSQ33_17265</name>
</gene>
<dbReference type="Proteomes" id="UP000196708">
    <property type="component" value="Chromosome 2"/>
</dbReference>
<dbReference type="KEGG" id="vga:BSQ33_17265"/>
<keyword evidence="1" id="KW-0472">Membrane</keyword>